<name>U5NCB2_9MOLU</name>
<evidence type="ECO:0000313" key="3">
    <source>
        <dbReference type="Proteomes" id="UP000017119"/>
    </source>
</evidence>
<keyword evidence="1" id="KW-1133">Transmembrane helix</keyword>
<proteinExistence type="predicted"/>
<feature type="transmembrane region" description="Helical" evidence="1">
    <location>
        <begin position="381"/>
        <end position="400"/>
    </location>
</feature>
<accession>U5NCB2</accession>
<feature type="transmembrane region" description="Helical" evidence="1">
    <location>
        <begin position="64"/>
        <end position="84"/>
    </location>
</feature>
<protein>
    <submittedName>
        <fullName evidence="2">Uncharacterized protein</fullName>
    </submittedName>
</protein>
<dbReference type="KEGG" id="mpv:PRV_01525"/>
<dbReference type="OrthoDB" id="395464at2"/>
<dbReference type="AlphaFoldDB" id="U5NCB2"/>
<feature type="transmembrane region" description="Helical" evidence="1">
    <location>
        <begin position="168"/>
        <end position="191"/>
    </location>
</feature>
<sequence>MGFSFNYPHFHFKERKENILKDVEKRERELKEEWLTKSCGYQLVCNQDYKLSPENFSSSWAKKILKNLTLCIFFAGVPIFIYIYKKIKGINYLSTLKELSSIDKRKREMLEAKKYFENIEDNEKSFKESKEKELENWSEKIISYSLATLPYSQYEEQRTKKQDPYMKFLHIYAFCIALFLTGGLIIFYILYRKWKDPRYRFLESAVTKHVIEQTKFEYLLQDLIHKKHGFDILDNLSFCFSKTLGDISTESYLRTKFYLIPFWRAFFFFFLNLITLGLFQLWTSWLLTKKSFKTKKNFYKNWLLKKKKEKEIVTPLKLFRKKLLGKTCLYFKKVWIDWYFSTFISQINNMAITSNFFKPRAKVKNLNWSLMWMFTSPLTKWVINLILLLMTYTFLLVWSFSGGFVVSYWAFIPFVLCAVAFVILLGYHVALVI</sequence>
<organism evidence="2 3">
    <name type="scientific">Mycoplasma parvum str. Indiana</name>
    <dbReference type="NCBI Taxonomy" id="1403316"/>
    <lineage>
        <taxon>Bacteria</taxon>
        <taxon>Bacillati</taxon>
        <taxon>Mycoplasmatota</taxon>
        <taxon>Mollicutes</taxon>
        <taxon>Mycoplasmataceae</taxon>
        <taxon>Mycoplasma</taxon>
    </lineage>
</organism>
<feature type="transmembrane region" description="Helical" evidence="1">
    <location>
        <begin position="262"/>
        <end position="287"/>
    </location>
</feature>
<feature type="transmembrane region" description="Helical" evidence="1">
    <location>
        <begin position="406"/>
        <end position="430"/>
    </location>
</feature>
<keyword evidence="1" id="KW-0812">Transmembrane</keyword>
<dbReference type="PATRIC" id="fig|1403316.3.peg.274"/>
<reference evidence="2 3" key="1">
    <citation type="journal article" date="2013" name="Genome Announc.">
        <title>Genome Sequence of Mycoplasma parvum (Formerly Eperythrozoon parvum), a Diminutive Hemoplasma of the Pig.</title>
        <authorList>
            <person name="do Nascimento N.C."/>
            <person name="Dos Santos A.P."/>
            <person name="Chu Y."/>
            <person name="Guimaraes A.M."/>
            <person name="Pagliaro A."/>
            <person name="Messick J.B."/>
        </authorList>
    </citation>
    <scope>NUCLEOTIDE SEQUENCE [LARGE SCALE GENOMIC DNA]</scope>
    <source>
        <strain evidence="2 3">Indiana</strain>
    </source>
</reference>
<dbReference type="HOGENOM" id="CLU_504152_0_0_14"/>
<dbReference type="RefSeq" id="WP_022769640.1">
    <property type="nucleotide sequence ID" value="NC_022575.1"/>
</dbReference>
<dbReference type="STRING" id="1403316.PRV_01525"/>
<evidence type="ECO:0000256" key="1">
    <source>
        <dbReference type="SAM" id="Phobius"/>
    </source>
</evidence>
<gene>
    <name evidence="2" type="ORF">PRV_01525</name>
</gene>
<keyword evidence="3" id="KW-1185">Reference proteome</keyword>
<dbReference type="Proteomes" id="UP000017119">
    <property type="component" value="Chromosome"/>
</dbReference>
<keyword evidence="1" id="KW-0472">Membrane</keyword>
<evidence type="ECO:0000313" key="2">
    <source>
        <dbReference type="EMBL" id="AGX89062.1"/>
    </source>
</evidence>
<dbReference type="EMBL" id="CP006771">
    <property type="protein sequence ID" value="AGX89062.1"/>
    <property type="molecule type" value="Genomic_DNA"/>
</dbReference>